<dbReference type="SUPFAM" id="SSF52374">
    <property type="entry name" value="Nucleotidylyl transferase"/>
    <property type="match status" value="1"/>
</dbReference>
<keyword evidence="6 11" id="KW-0548">Nucleotidyltransferase</keyword>
<keyword evidence="14" id="KW-1185">Reference proteome</keyword>
<dbReference type="NCBIfam" id="TIGR00482">
    <property type="entry name" value="nicotinate (nicotinamide) nucleotide adenylyltransferase"/>
    <property type="match status" value="1"/>
</dbReference>
<evidence type="ECO:0000256" key="3">
    <source>
        <dbReference type="ARBA" id="ARBA00009014"/>
    </source>
</evidence>
<comment type="function">
    <text evidence="1 11">Catalyzes the reversible adenylation of nicotinate mononucleotide (NaMN) to nicotinic acid adenine dinucleotide (NaAD).</text>
</comment>
<sequence>MKIAVLGGSFNPVHIGHLVLADCVCQELGYDKVLFVPCFLPPHKEMADAAPAEERLKMVELAVKSDSRFEAEDYEIQKKGISYTWDTVCALEKKYAGQLTDKIGLIFGFDLASHFENWKNAELLAEKCRLILAVRENELEQDAGKSRNKAIGEYKIEKNGFSIRDFKFPHVKVHNPQLEISSSEIRSCIQNGKAWRYLVSDAVFEYIKKRGLYGCKNGGSE</sequence>
<evidence type="ECO:0000256" key="8">
    <source>
        <dbReference type="ARBA" id="ARBA00022840"/>
    </source>
</evidence>
<keyword evidence="9 11" id="KW-0520">NAD</keyword>
<evidence type="ECO:0000256" key="2">
    <source>
        <dbReference type="ARBA" id="ARBA00005019"/>
    </source>
</evidence>
<dbReference type="GO" id="GO:0005524">
    <property type="term" value="F:ATP binding"/>
    <property type="evidence" value="ECO:0007669"/>
    <property type="project" value="UniProtKB-KW"/>
</dbReference>
<keyword evidence="4 11" id="KW-0662">Pyridine nucleotide biosynthesis</keyword>
<dbReference type="PANTHER" id="PTHR39321">
    <property type="entry name" value="NICOTINATE-NUCLEOTIDE ADENYLYLTRANSFERASE-RELATED"/>
    <property type="match status" value="1"/>
</dbReference>
<dbReference type="InterPro" id="IPR014729">
    <property type="entry name" value="Rossmann-like_a/b/a_fold"/>
</dbReference>
<dbReference type="UniPathway" id="UPA00253">
    <property type="reaction ID" value="UER00332"/>
</dbReference>
<dbReference type="CDD" id="cd02165">
    <property type="entry name" value="NMNAT"/>
    <property type="match status" value="1"/>
</dbReference>
<evidence type="ECO:0000256" key="11">
    <source>
        <dbReference type="HAMAP-Rule" id="MF_00244"/>
    </source>
</evidence>
<dbReference type="Gene3D" id="3.40.50.620">
    <property type="entry name" value="HUPs"/>
    <property type="match status" value="1"/>
</dbReference>
<dbReference type="Pfam" id="PF01467">
    <property type="entry name" value="CTP_transf_like"/>
    <property type="match status" value="1"/>
</dbReference>
<evidence type="ECO:0000256" key="6">
    <source>
        <dbReference type="ARBA" id="ARBA00022695"/>
    </source>
</evidence>
<dbReference type="EC" id="2.7.7.18" evidence="11"/>
<dbReference type="STRING" id="225004.SAMN02745152_01725"/>
<dbReference type="InterPro" id="IPR004821">
    <property type="entry name" value="Cyt_trans-like"/>
</dbReference>
<keyword evidence="7 11" id="KW-0547">Nucleotide-binding</keyword>
<comment type="similarity">
    <text evidence="3 11">Belongs to the NadD family.</text>
</comment>
<dbReference type="InterPro" id="IPR005248">
    <property type="entry name" value="NadD/NMNAT"/>
</dbReference>
<evidence type="ECO:0000313" key="14">
    <source>
        <dbReference type="Proteomes" id="UP000190395"/>
    </source>
</evidence>
<dbReference type="EMBL" id="FUXC01000010">
    <property type="protein sequence ID" value="SJZ95009.1"/>
    <property type="molecule type" value="Genomic_DNA"/>
</dbReference>
<dbReference type="RefSeq" id="WP_078931452.1">
    <property type="nucleotide sequence ID" value="NZ_FUXC01000010.1"/>
</dbReference>
<dbReference type="GeneID" id="303367954"/>
<gene>
    <name evidence="11" type="primary">nadD</name>
    <name evidence="13" type="ORF">SAMN02745152_01725</name>
</gene>
<evidence type="ECO:0000256" key="7">
    <source>
        <dbReference type="ARBA" id="ARBA00022741"/>
    </source>
</evidence>
<protein>
    <recommendedName>
        <fullName evidence="11">Probable nicotinate-nucleotide adenylyltransferase</fullName>
        <ecNumber evidence="11">2.7.7.18</ecNumber>
    </recommendedName>
    <alternativeName>
        <fullName evidence="11">Deamido-NAD(+) diphosphorylase</fullName>
    </alternativeName>
    <alternativeName>
        <fullName evidence="11">Deamido-NAD(+) pyrophosphorylase</fullName>
    </alternativeName>
    <alternativeName>
        <fullName evidence="11">Nicotinate mononucleotide adenylyltransferase</fullName>
        <shortName evidence="11">NaMN adenylyltransferase</shortName>
    </alternativeName>
</protein>
<evidence type="ECO:0000313" key="13">
    <source>
        <dbReference type="EMBL" id="SJZ95009.1"/>
    </source>
</evidence>
<organism evidence="13 14">
    <name type="scientific">Treponema berlinense</name>
    <dbReference type="NCBI Taxonomy" id="225004"/>
    <lineage>
        <taxon>Bacteria</taxon>
        <taxon>Pseudomonadati</taxon>
        <taxon>Spirochaetota</taxon>
        <taxon>Spirochaetia</taxon>
        <taxon>Spirochaetales</taxon>
        <taxon>Treponemataceae</taxon>
        <taxon>Treponema</taxon>
    </lineage>
</organism>
<comment type="catalytic activity">
    <reaction evidence="10 11">
        <text>nicotinate beta-D-ribonucleotide + ATP + H(+) = deamido-NAD(+) + diphosphate</text>
        <dbReference type="Rhea" id="RHEA:22860"/>
        <dbReference type="ChEBI" id="CHEBI:15378"/>
        <dbReference type="ChEBI" id="CHEBI:30616"/>
        <dbReference type="ChEBI" id="CHEBI:33019"/>
        <dbReference type="ChEBI" id="CHEBI:57502"/>
        <dbReference type="ChEBI" id="CHEBI:58437"/>
        <dbReference type="EC" id="2.7.7.18"/>
    </reaction>
</comment>
<feature type="domain" description="Cytidyltransferase-like" evidence="12">
    <location>
        <begin position="5"/>
        <end position="186"/>
    </location>
</feature>
<evidence type="ECO:0000256" key="10">
    <source>
        <dbReference type="ARBA" id="ARBA00048721"/>
    </source>
</evidence>
<keyword evidence="5 11" id="KW-0808">Transferase</keyword>
<dbReference type="GO" id="GO:0004515">
    <property type="term" value="F:nicotinate-nucleotide adenylyltransferase activity"/>
    <property type="evidence" value="ECO:0007669"/>
    <property type="project" value="UniProtKB-UniRule"/>
</dbReference>
<dbReference type="PANTHER" id="PTHR39321:SF3">
    <property type="entry name" value="PHOSPHOPANTETHEINE ADENYLYLTRANSFERASE"/>
    <property type="match status" value="1"/>
</dbReference>
<dbReference type="Proteomes" id="UP000190395">
    <property type="component" value="Unassembled WGS sequence"/>
</dbReference>
<dbReference type="HAMAP" id="MF_00244">
    <property type="entry name" value="NaMN_adenylyltr"/>
    <property type="match status" value="1"/>
</dbReference>
<dbReference type="NCBIfam" id="NF000840">
    <property type="entry name" value="PRK00071.1-3"/>
    <property type="match status" value="1"/>
</dbReference>
<evidence type="ECO:0000256" key="4">
    <source>
        <dbReference type="ARBA" id="ARBA00022642"/>
    </source>
</evidence>
<evidence type="ECO:0000256" key="9">
    <source>
        <dbReference type="ARBA" id="ARBA00023027"/>
    </source>
</evidence>
<dbReference type="GO" id="GO:0009435">
    <property type="term" value="P:NAD+ biosynthetic process"/>
    <property type="evidence" value="ECO:0007669"/>
    <property type="project" value="UniProtKB-UniRule"/>
</dbReference>
<comment type="pathway">
    <text evidence="2 11">Cofactor biosynthesis; NAD(+) biosynthesis; deamido-NAD(+) from nicotinate D-ribonucleotide: step 1/1.</text>
</comment>
<evidence type="ECO:0000256" key="5">
    <source>
        <dbReference type="ARBA" id="ARBA00022679"/>
    </source>
</evidence>
<accession>A0A1T4PU83</accession>
<dbReference type="AlphaFoldDB" id="A0A1T4PU83"/>
<name>A0A1T4PU83_9SPIR</name>
<dbReference type="NCBIfam" id="TIGR00125">
    <property type="entry name" value="cyt_tran_rel"/>
    <property type="match status" value="1"/>
</dbReference>
<dbReference type="OrthoDB" id="5295945at2"/>
<evidence type="ECO:0000259" key="12">
    <source>
        <dbReference type="Pfam" id="PF01467"/>
    </source>
</evidence>
<proteinExistence type="inferred from homology"/>
<keyword evidence="8 11" id="KW-0067">ATP-binding</keyword>
<evidence type="ECO:0000256" key="1">
    <source>
        <dbReference type="ARBA" id="ARBA00002324"/>
    </source>
</evidence>
<reference evidence="13 14" key="1">
    <citation type="submission" date="2017-02" db="EMBL/GenBank/DDBJ databases">
        <authorList>
            <person name="Peterson S.W."/>
        </authorList>
    </citation>
    <scope>NUCLEOTIDE SEQUENCE [LARGE SCALE GENOMIC DNA]</scope>
    <source>
        <strain evidence="13 14">ATCC BAA-909</strain>
    </source>
</reference>